<dbReference type="PANTHER" id="PTHR23044">
    <property type="entry name" value="3'-5' EXONUCLEASE ERI1-RELATED"/>
    <property type="match status" value="1"/>
</dbReference>
<proteinExistence type="predicted"/>
<evidence type="ECO:0000256" key="1">
    <source>
        <dbReference type="ARBA" id="ARBA00022722"/>
    </source>
</evidence>
<dbReference type="InterPro" id="IPR047201">
    <property type="entry name" value="ERI-1_3'hExo-like"/>
</dbReference>
<comment type="caution">
    <text evidence="5">The sequence shown here is derived from an EMBL/GenBank/DDBJ whole genome shotgun (WGS) entry which is preliminary data.</text>
</comment>
<protein>
    <recommendedName>
        <fullName evidence="4">Exonuclease domain-containing protein</fullName>
    </recommendedName>
</protein>
<evidence type="ECO:0000313" key="5">
    <source>
        <dbReference type="EMBL" id="PIC16499.1"/>
    </source>
</evidence>
<dbReference type="STRING" id="1611254.A0A2G5SNK5"/>
<reference evidence="6" key="1">
    <citation type="submission" date="2017-10" db="EMBL/GenBank/DDBJ databases">
        <title>Rapid genome shrinkage in a self-fertile nematode reveals novel sperm competition proteins.</title>
        <authorList>
            <person name="Yin D."/>
            <person name="Schwarz E.M."/>
            <person name="Thomas C.G."/>
            <person name="Felde R.L."/>
            <person name="Korf I.F."/>
            <person name="Cutter A.D."/>
            <person name="Schartner C.M."/>
            <person name="Ralston E.J."/>
            <person name="Meyer B.J."/>
            <person name="Haag E.S."/>
        </authorList>
    </citation>
    <scope>NUCLEOTIDE SEQUENCE [LARGE SCALE GENOMIC DNA]</scope>
    <source>
        <strain evidence="6">JU1422</strain>
    </source>
</reference>
<evidence type="ECO:0000256" key="3">
    <source>
        <dbReference type="ARBA" id="ARBA00022839"/>
    </source>
</evidence>
<organism evidence="5 6">
    <name type="scientific">Caenorhabditis nigoni</name>
    <dbReference type="NCBI Taxonomy" id="1611254"/>
    <lineage>
        <taxon>Eukaryota</taxon>
        <taxon>Metazoa</taxon>
        <taxon>Ecdysozoa</taxon>
        <taxon>Nematoda</taxon>
        <taxon>Chromadorea</taxon>
        <taxon>Rhabditida</taxon>
        <taxon>Rhabditina</taxon>
        <taxon>Rhabditomorpha</taxon>
        <taxon>Rhabditoidea</taxon>
        <taxon>Rhabditidae</taxon>
        <taxon>Peloderinae</taxon>
        <taxon>Caenorhabditis</taxon>
    </lineage>
</organism>
<dbReference type="EMBL" id="PDUG01000006">
    <property type="protein sequence ID" value="PIC16499.1"/>
    <property type="molecule type" value="Genomic_DNA"/>
</dbReference>
<dbReference type="GO" id="GO:0003676">
    <property type="term" value="F:nucleic acid binding"/>
    <property type="evidence" value="ECO:0007669"/>
    <property type="project" value="InterPro"/>
</dbReference>
<dbReference type="InterPro" id="IPR036397">
    <property type="entry name" value="RNaseH_sf"/>
</dbReference>
<evidence type="ECO:0000259" key="4">
    <source>
        <dbReference type="SMART" id="SM00479"/>
    </source>
</evidence>
<feature type="domain" description="Exonuclease" evidence="4">
    <location>
        <begin position="11"/>
        <end position="196"/>
    </location>
</feature>
<dbReference type="GO" id="GO:0000175">
    <property type="term" value="F:3'-5'-RNA exonuclease activity"/>
    <property type="evidence" value="ECO:0007669"/>
    <property type="project" value="InterPro"/>
</dbReference>
<keyword evidence="6" id="KW-1185">Reference proteome</keyword>
<dbReference type="InterPro" id="IPR013520">
    <property type="entry name" value="Ribonucl_H"/>
</dbReference>
<dbReference type="InterPro" id="IPR051274">
    <property type="entry name" value="3-5_Exoribonuclease"/>
</dbReference>
<dbReference type="GO" id="GO:0005737">
    <property type="term" value="C:cytoplasm"/>
    <property type="evidence" value="ECO:0007669"/>
    <property type="project" value="TreeGrafter"/>
</dbReference>
<evidence type="ECO:0000313" key="6">
    <source>
        <dbReference type="Proteomes" id="UP000230233"/>
    </source>
</evidence>
<dbReference type="CDD" id="cd06133">
    <property type="entry name" value="ERI-1_3'hExo_like"/>
    <property type="match status" value="1"/>
</dbReference>
<dbReference type="AlphaFoldDB" id="A0A2G5SNK5"/>
<dbReference type="SUPFAM" id="SSF53098">
    <property type="entry name" value="Ribonuclease H-like"/>
    <property type="match status" value="1"/>
</dbReference>
<keyword evidence="2" id="KW-0378">Hydrolase</keyword>
<dbReference type="Gene3D" id="3.30.420.10">
    <property type="entry name" value="Ribonuclease H-like superfamily/Ribonuclease H"/>
    <property type="match status" value="1"/>
</dbReference>
<dbReference type="Proteomes" id="UP000230233">
    <property type="component" value="Chromosome X"/>
</dbReference>
<dbReference type="PANTHER" id="PTHR23044:SF4">
    <property type="entry name" value="CELL DEATH-RELATED NUCLEASE 4"/>
    <property type="match status" value="1"/>
</dbReference>
<dbReference type="SMART" id="SM00479">
    <property type="entry name" value="EXOIII"/>
    <property type="match status" value="1"/>
</dbReference>
<sequence>MISQTSTTFQNLVVLKIKTTCQENNYDYPMEIIQVTAVVVDTKTNKIRENMSFNEYVMPVINSKLTEHCVQTTGVTQEDVNRAKTFRSVNEQFISWLESNQLIGVKSAFVVDSKEDIWRKMQYQYALLGVRFPARFRQWINLWQINFIRPEYMPEDNTRLLADAFWIDAPERILTAQEECVILAQVVQIMLAQKFDLGINQVLTCFSSVRAQGMPIAEVHDKNWKYDYQLSTKFFELVLPLITWNIKTFDMNTYGLCPGCSKVFTYCRMVRFEPAHFQYPAWLYRNREDVIVFAKKARFY</sequence>
<dbReference type="InterPro" id="IPR012337">
    <property type="entry name" value="RNaseH-like_sf"/>
</dbReference>
<dbReference type="Pfam" id="PF00929">
    <property type="entry name" value="RNase_T"/>
    <property type="match status" value="1"/>
</dbReference>
<dbReference type="OrthoDB" id="448399at2759"/>
<keyword evidence="1" id="KW-0540">Nuclease</keyword>
<gene>
    <name evidence="5" type="primary">Cnig_chr_X.g23082</name>
    <name evidence="5" type="ORF">B9Z55_023082</name>
</gene>
<keyword evidence="3" id="KW-0269">Exonuclease</keyword>
<name>A0A2G5SNK5_9PELO</name>
<accession>A0A2G5SNK5</accession>
<evidence type="ECO:0000256" key="2">
    <source>
        <dbReference type="ARBA" id="ARBA00022801"/>
    </source>
</evidence>